<sequence length="380" mass="43035">MSDHIPLEIQLEIIKKLPIKSLIQFRSVSKPWKSTIDSSDFIADYTCSSARLQHLLLISYQNPSSEKIYVSVVDDDMFPQNMVSPTHVPASVNLLRDSIVVGTSHGLVCLFGYYRNPGDFKCGTGTAMSVLWNPLIRKSVAIHVPDVDWPGEPAFGFGVCPATSDPKIVKINEMRTHKKMKGETCSSRWQVEVFSLSSGIWRSSLGSFPCNLVEFDWPHSQVSLDRFIYWFGAGGTEFRLIVSFDLSSEEFGEIYLPVELALHNPMQLFLCKRSDSLAVLKKNIKREQYEVWIPENGVSKWFMKLFTVNMPNEFVHTTSLPLEFRRNGELMMAISDDTDDSEDLVVYEPLSEHINDLGIKGRCDSLVVSSYTESIILLDQ</sequence>
<dbReference type="SUPFAM" id="SSF81383">
    <property type="entry name" value="F-box domain"/>
    <property type="match status" value="1"/>
</dbReference>
<dbReference type="Proteomes" id="UP000215914">
    <property type="component" value="Chromosome 17"/>
</dbReference>
<evidence type="ECO:0000313" key="4">
    <source>
        <dbReference type="Proteomes" id="UP000215914"/>
    </source>
</evidence>
<feature type="domain" description="F-box" evidence="1">
    <location>
        <begin position="1"/>
        <end position="45"/>
    </location>
</feature>
<accession>A0A251RQM1</accession>
<dbReference type="EMBL" id="MNCJ02000332">
    <property type="protein sequence ID" value="KAF5755747.1"/>
    <property type="molecule type" value="Genomic_DNA"/>
</dbReference>
<reference evidence="2" key="3">
    <citation type="submission" date="2020-06" db="EMBL/GenBank/DDBJ databases">
        <title>Helianthus annuus Genome sequencing and assembly Release 2.</title>
        <authorList>
            <person name="Gouzy J."/>
            <person name="Langlade N."/>
            <person name="Munos S."/>
        </authorList>
    </citation>
    <scope>NUCLEOTIDE SEQUENCE</scope>
    <source>
        <tissue evidence="2">Leaves</tissue>
    </source>
</reference>
<dbReference type="NCBIfam" id="TIGR01640">
    <property type="entry name" value="F_box_assoc_1"/>
    <property type="match status" value="1"/>
</dbReference>
<keyword evidence="4" id="KW-1185">Reference proteome</keyword>
<proteinExistence type="predicted"/>
<dbReference type="OrthoDB" id="1059425at2759"/>
<reference evidence="2 4" key="1">
    <citation type="journal article" date="2017" name="Nature">
        <title>The sunflower genome provides insights into oil metabolism, flowering and Asterid evolution.</title>
        <authorList>
            <person name="Badouin H."/>
            <person name="Gouzy J."/>
            <person name="Grassa C.J."/>
            <person name="Murat F."/>
            <person name="Staton S.E."/>
            <person name="Cottret L."/>
            <person name="Lelandais-Briere C."/>
            <person name="Owens G.L."/>
            <person name="Carrere S."/>
            <person name="Mayjonade B."/>
            <person name="Legrand L."/>
            <person name="Gill N."/>
            <person name="Kane N.C."/>
            <person name="Bowers J.E."/>
            <person name="Hubner S."/>
            <person name="Bellec A."/>
            <person name="Berard A."/>
            <person name="Berges H."/>
            <person name="Blanchet N."/>
            <person name="Boniface M.C."/>
            <person name="Brunel D."/>
            <person name="Catrice O."/>
            <person name="Chaidir N."/>
            <person name="Claudel C."/>
            <person name="Donnadieu C."/>
            <person name="Faraut T."/>
            <person name="Fievet G."/>
            <person name="Helmstetter N."/>
            <person name="King M."/>
            <person name="Knapp S.J."/>
            <person name="Lai Z."/>
            <person name="Le Paslier M.C."/>
            <person name="Lippi Y."/>
            <person name="Lorenzon L."/>
            <person name="Mandel J.R."/>
            <person name="Marage G."/>
            <person name="Marchand G."/>
            <person name="Marquand E."/>
            <person name="Bret-Mestries E."/>
            <person name="Morien E."/>
            <person name="Nambeesan S."/>
            <person name="Nguyen T."/>
            <person name="Pegot-Espagnet P."/>
            <person name="Pouilly N."/>
            <person name="Raftis F."/>
            <person name="Sallet E."/>
            <person name="Schiex T."/>
            <person name="Thomas J."/>
            <person name="Vandecasteele C."/>
            <person name="Vares D."/>
            <person name="Vear F."/>
            <person name="Vautrin S."/>
            <person name="Crespi M."/>
            <person name="Mangin B."/>
            <person name="Burke J.M."/>
            <person name="Salse J."/>
            <person name="Munos S."/>
            <person name="Vincourt P."/>
            <person name="Rieseberg L.H."/>
            <person name="Langlade N.B."/>
        </authorList>
    </citation>
    <scope>NUCLEOTIDE SEQUENCE [LARGE SCALE GENOMIC DNA]</scope>
    <source>
        <strain evidence="4">cv. SF193</strain>
        <tissue evidence="2">Leaves</tissue>
    </source>
</reference>
<dbReference type="Pfam" id="PF00646">
    <property type="entry name" value="F-box"/>
    <property type="match status" value="1"/>
</dbReference>
<dbReference type="Gene3D" id="1.20.1280.50">
    <property type="match status" value="1"/>
</dbReference>
<organism evidence="3 4">
    <name type="scientific">Helianthus annuus</name>
    <name type="common">Common sunflower</name>
    <dbReference type="NCBI Taxonomy" id="4232"/>
    <lineage>
        <taxon>Eukaryota</taxon>
        <taxon>Viridiplantae</taxon>
        <taxon>Streptophyta</taxon>
        <taxon>Embryophyta</taxon>
        <taxon>Tracheophyta</taxon>
        <taxon>Spermatophyta</taxon>
        <taxon>Magnoliopsida</taxon>
        <taxon>eudicotyledons</taxon>
        <taxon>Gunneridae</taxon>
        <taxon>Pentapetalae</taxon>
        <taxon>asterids</taxon>
        <taxon>campanulids</taxon>
        <taxon>Asterales</taxon>
        <taxon>Asteraceae</taxon>
        <taxon>Asteroideae</taxon>
        <taxon>Heliantheae alliance</taxon>
        <taxon>Heliantheae</taxon>
        <taxon>Helianthus</taxon>
    </lineage>
</organism>
<dbReference type="EMBL" id="CM007906">
    <property type="protein sequence ID" value="OTF86597.1"/>
    <property type="molecule type" value="Genomic_DNA"/>
</dbReference>
<protein>
    <submittedName>
        <fullName evidence="2 3">F-box domain-containing protein</fullName>
    </submittedName>
</protein>
<dbReference type="PANTHER" id="PTHR31672:SF10">
    <property type="entry name" value="F-BOX DOMAIN-CONTAINING PROTEIN"/>
    <property type="match status" value="1"/>
</dbReference>
<dbReference type="PROSITE" id="PS50181">
    <property type="entry name" value="FBOX"/>
    <property type="match status" value="1"/>
</dbReference>
<name>A0A251RQM1_HELAN</name>
<dbReference type="Gramene" id="mRNA:HanXRQr2_Chr17g0806271">
    <property type="protein sequence ID" value="CDS:HanXRQr2_Chr17g0806271.1"/>
    <property type="gene ID" value="HanXRQr2_Chr17g0806271"/>
</dbReference>
<gene>
    <name evidence="3" type="ORF">HannXRQ_Chr17g0552461</name>
    <name evidence="2" type="ORF">HanXRQr2_Chr17g0806271</name>
</gene>
<dbReference type="AlphaFoldDB" id="A0A251RQM1"/>
<evidence type="ECO:0000313" key="3">
    <source>
        <dbReference type="EMBL" id="OTF86597.1"/>
    </source>
</evidence>
<dbReference type="InParanoid" id="A0A251RQM1"/>
<dbReference type="InterPro" id="IPR001810">
    <property type="entry name" value="F-box_dom"/>
</dbReference>
<evidence type="ECO:0000313" key="2">
    <source>
        <dbReference type="EMBL" id="KAF5755747.1"/>
    </source>
</evidence>
<dbReference type="InterPro" id="IPR050796">
    <property type="entry name" value="SCF_F-box_component"/>
</dbReference>
<dbReference type="PANTHER" id="PTHR31672">
    <property type="entry name" value="BNACNNG10540D PROTEIN"/>
    <property type="match status" value="1"/>
</dbReference>
<reference evidence="3" key="2">
    <citation type="submission" date="2017-02" db="EMBL/GenBank/DDBJ databases">
        <title>Sunflower complete genome.</title>
        <authorList>
            <person name="Langlade N."/>
            <person name="Munos S."/>
        </authorList>
    </citation>
    <scope>NUCLEOTIDE SEQUENCE [LARGE SCALE GENOMIC DNA]</scope>
    <source>
        <tissue evidence="3">Leaves</tissue>
    </source>
</reference>
<dbReference type="SMART" id="SM00256">
    <property type="entry name" value="FBOX"/>
    <property type="match status" value="1"/>
</dbReference>
<dbReference type="InterPro" id="IPR017451">
    <property type="entry name" value="F-box-assoc_interact_dom"/>
</dbReference>
<evidence type="ECO:0000259" key="1">
    <source>
        <dbReference type="PROSITE" id="PS50181"/>
    </source>
</evidence>
<dbReference type="InterPro" id="IPR006527">
    <property type="entry name" value="F-box-assoc_dom_typ1"/>
</dbReference>
<dbReference type="Pfam" id="PF07734">
    <property type="entry name" value="FBA_1"/>
    <property type="match status" value="1"/>
</dbReference>
<dbReference type="InterPro" id="IPR036047">
    <property type="entry name" value="F-box-like_dom_sf"/>
</dbReference>